<accession>A0ABW1LPY9</accession>
<gene>
    <name evidence="1" type="ORF">ACFPYL_18990</name>
</gene>
<proteinExistence type="predicted"/>
<organism evidence="1 2">
    <name type="scientific">Nocardioides hankookensis</name>
    <dbReference type="NCBI Taxonomy" id="443157"/>
    <lineage>
        <taxon>Bacteria</taxon>
        <taxon>Bacillati</taxon>
        <taxon>Actinomycetota</taxon>
        <taxon>Actinomycetes</taxon>
        <taxon>Propionibacteriales</taxon>
        <taxon>Nocardioidaceae</taxon>
        <taxon>Nocardioides</taxon>
    </lineage>
</organism>
<dbReference type="EMBL" id="JBHSRJ010000008">
    <property type="protein sequence ID" value="MFC6045183.1"/>
    <property type="molecule type" value="Genomic_DNA"/>
</dbReference>
<sequence length="1128" mass="113676">MTRLRARLWTRAGLAGLLTAAVLVVVPVAPASALQTISWTTPPPATATLGQTVSFAWTGRADTFLGARITGCFANFPDAPNYTNTFGGNFATGNCNFTNRVVTTSPTYTIQVGFYLSSGGQMTQTWNISVQSTSPTLMNLPSGNTLNLTADTANGATVPAWNVYGYDNTYGTYAATCSPPAGSVLTAGYNGGSCSATNPGGRTTTQAITINVAKGNPTATWNPASQYSFGTLWGQAMTAAIGTSGLSGTWTYRDAGGNVVNANATIPVGTNQVTATWVPSGNTAANWSSGQVTRSINVVPAAQTVAFAAGTPTAKSYGDAPFPVTATGTSGGGQTTISAQAGSACTVGSPSGTTTATATVTITGAGSCVLLANQAATGSFSAAPTAQASVTVAKRTSTITWTPPSTITYGDTLAGVLTAAGDVPGTVAYTVDGTPVTGSTVLAAGPNQSVVATFTPATPANHTSAVATRAVTVQQAPQSVSLGALPDTTYGVAPFALDITDSGPGAVDASAVGACTVSGLQVTVTAAGDCTVTVTKAGDSNHLAGGPVSRTFHVAQATAALSWDTPAPIGYGTLLDETQLDAVLETDGAPEGTIDYALADGTPADGVGLDAGDHELTATWTPVDQGWAPATATVTVHVDKAVSHLSWTPPADVVSGTALSATQLSAQADQAGTTTYTVDDGTAPALGQVLAVGGHVLHATFTPTDTANVAGTTAQVPLTVKAVVLPPVITQDVNDQHQVDEQRVETQADLDAGQTRTFSVTCPSGYFASDGSGRVDAVDQGTGTLADVVVLESRPTSLDTWTVTMANHATGRAQGKAFADCVQARTSTVEGHSHALTFEPSQSGTTALSGPTTTTLTCAAGSSPVAPGYLLDGSAVVRRSAPSGTSSWTFVVVPSGADPATTGDFSVRCLSNVLLGSDHDHRLDLTPVTQTVTVPAGQSIEAQTSCGDLARGIVGGWSIDDGLVRAGAEPRAKVRATRLFNPTSAPLIAELSLLCLETRTVADAPVGVLAPPAAAGPAASVSSVASPASRAVTVGSRGRTTAAVHCGSGSTRCTGTVALVATRGQRVAGRTLRKDTVLATSAFSVAAGTSGTVLLRPTRSGRKVLKAQDLRRAELRIGKHVRTVQLRR</sequence>
<keyword evidence="2" id="KW-1185">Reference proteome</keyword>
<evidence type="ECO:0000313" key="2">
    <source>
        <dbReference type="Proteomes" id="UP001596135"/>
    </source>
</evidence>
<evidence type="ECO:0000313" key="1">
    <source>
        <dbReference type="EMBL" id="MFC6045183.1"/>
    </source>
</evidence>
<dbReference type="RefSeq" id="WP_379157897.1">
    <property type="nucleotide sequence ID" value="NZ_JBHSRJ010000008.1"/>
</dbReference>
<comment type="caution">
    <text evidence="1">The sequence shown here is derived from an EMBL/GenBank/DDBJ whole genome shotgun (WGS) entry which is preliminary data.</text>
</comment>
<evidence type="ECO:0008006" key="3">
    <source>
        <dbReference type="Google" id="ProtNLM"/>
    </source>
</evidence>
<reference evidence="2" key="1">
    <citation type="journal article" date="2019" name="Int. J. Syst. Evol. Microbiol.">
        <title>The Global Catalogue of Microorganisms (GCM) 10K type strain sequencing project: providing services to taxonomists for standard genome sequencing and annotation.</title>
        <authorList>
            <consortium name="The Broad Institute Genomics Platform"/>
            <consortium name="The Broad Institute Genome Sequencing Center for Infectious Disease"/>
            <person name="Wu L."/>
            <person name="Ma J."/>
        </authorList>
    </citation>
    <scope>NUCLEOTIDE SEQUENCE [LARGE SCALE GENOMIC DNA]</scope>
    <source>
        <strain evidence="2">CCUG 54522</strain>
    </source>
</reference>
<name>A0ABW1LPY9_9ACTN</name>
<protein>
    <recommendedName>
        <fullName evidence="3">Ig-like domain repeat protein</fullName>
    </recommendedName>
</protein>
<dbReference type="Proteomes" id="UP001596135">
    <property type="component" value="Unassembled WGS sequence"/>
</dbReference>